<keyword evidence="6" id="KW-1185">Reference proteome</keyword>
<dbReference type="InterPro" id="IPR037141">
    <property type="entry name" value="NDT80_DNA-bd_dom_sf"/>
</dbReference>
<gene>
    <name evidence="5" type="ORF">BJ878DRAFT_488490</name>
</gene>
<evidence type="ECO:0000313" key="6">
    <source>
        <dbReference type="Proteomes" id="UP000887226"/>
    </source>
</evidence>
<evidence type="ECO:0000256" key="3">
    <source>
        <dbReference type="SAM" id="MobiDB-lite"/>
    </source>
</evidence>
<sequence>MLQSTISTMVEAWPGNAIASYESTSMTTLHSNHLAPREILLLETTTAGHPQPHLLSLELSQLPTMDAFEHDLRFDAEVFSDDVAHGMSLPYTPSYDLSTFEDPFSSYHATPFQSLLEDTSGTKNEDQNLNTDLDNKLLGFSAPIPKAAVFDDGGQTWPTMNAELYGMFFVAEDVFGGETTGRPMELTCYRRNLFQISGTVTLSRNCTHMMNEQGQRIPIYEMSVSISALESIEGKTTDIISVPWKTSTITSSEEKSGQVPPSWPLDLNTNPELDPNILQIPIAWKRLQFKHATANNGRRKGLQQHYIIQINLMATLATGETVKVTEIQSGPVIVRGRSPRNFDSRKDVAVNERKIESKLRTSSSSEAAPPMQTVKFDSSASVSSYGFFGINTLPQPQHPLDVNECVQSAAPLLSPNTPSFNKKVALSRPPPVPKWKPEVLLKKQSHQAPIDLSLLDDDTSVRGSKGGINIESPDVAGSGRKISSPPENGDADLLYEYFPLSVDDWMPPVDAIYRPHVVHHTVVPPDLKAQQVKNKTKRYFSAGD</sequence>
<dbReference type="GO" id="GO:0045944">
    <property type="term" value="P:positive regulation of transcription by RNA polymerase II"/>
    <property type="evidence" value="ECO:0007669"/>
    <property type="project" value="TreeGrafter"/>
</dbReference>
<dbReference type="Proteomes" id="UP000887226">
    <property type="component" value="Unassembled WGS sequence"/>
</dbReference>
<dbReference type="GO" id="GO:0003700">
    <property type="term" value="F:DNA-binding transcription factor activity"/>
    <property type="evidence" value="ECO:0007669"/>
    <property type="project" value="UniProtKB-UniRule"/>
</dbReference>
<dbReference type="AlphaFoldDB" id="A0A9P8CKA6"/>
<dbReference type="SUPFAM" id="SSF49417">
    <property type="entry name" value="p53-like transcription factors"/>
    <property type="match status" value="1"/>
</dbReference>
<keyword evidence="1 2" id="KW-0238">DNA-binding</keyword>
<dbReference type="PANTHER" id="PTHR35144:SF1">
    <property type="entry name" value="PROTEIN PACG"/>
    <property type="match status" value="1"/>
</dbReference>
<dbReference type="PANTHER" id="PTHR35144">
    <property type="entry name" value="MEIOSIS-SPECIFIC TRANSCRIPTION FACTOR NDT80"/>
    <property type="match status" value="1"/>
</dbReference>
<feature type="domain" description="NDT80" evidence="4">
    <location>
        <begin position="117"/>
        <end position="346"/>
    </location>
</feature>
<protein>
    <recommendedName>
        <fullName evidence="4">NDT80 domain-containing protein</fullName>
    </recommendedName>
</protein>
<name>A0A9P8CKA6_9HELO</name>
<feature type="region of interest" description="Disordered" evidence="3">
    <location>
        <begin position="463"/>
        <end position="485"/>
    </location>
</feature>
<evidence type="ECO:0000256" key="1">
    <source>
        <dbReference type="ARBA" id="ARBA00023125"/>
    </source>
</evidence>
<evidence type="ECO:0000259" key="4">
    <source>
        <dbReference type="PROSITE" id="PS51517"/>
    </source>
</evidence>
<dbReference type="FunFam" id="2.60.40.1390:FF:000007">
    <property type="entry name" value="p53-like transcription factor"/>
    <property type="match status" value="1"/>
</dbReference>
<dbReference type="PROSITE" id="PS51517">
    <property type="entry name" value="NDT80"/>
    <property type="match status" value="1"/>
</dbReference>
<comment type="caution">
    <text evidence="5">The sequence shown here is derived from an EMBL/GenBank/DDBJ whole genome shotgun (WGS) entry which is preliminary data.</text>
</comment>
<dbReference type="Gene3D" id="2.60.40.1390">
    <property type="entry name" value="NDT80 DNA-binding domain"/>
    <property type="match status" value="1"/>
</dbReference>
<organism evidence="5 6">
    <name type="scientific">Calycina marina</name>
    <dbReference type="NCBI Taxonomy" id="1763456"/>
    <lineage>
        <taxon>Eukaryota</taxon>
        <taxon>Fungi</taxon>
        <taxon>Dikarya</taxon>
        <taxon>Ascomycota</taxon>
        <taxon>Pezizomycotina</taxon>
        <taxon>Leotiomycetes</taxon>
        <taxon>Helotiales</taxon>
        <taxon>Pezizellaceae</taxon>
        <taxon>Calycina</taxon>
    </lineage>
</organism>
<reference evidence="5" key="1">
    <citation type="journal article" date="2021" name="IMA Fungus">
        <title>Genomic characterization of three marine fungi, including Emericellopsis atlantica sp. nov. with signatures of a generalist lifestyle and marine biomass degradation.</title>
        <authorList>
            <person name="Hagestad O.C."/>
            <person name="Hou L."/>
            <person name="Andersen J.H."/>
            <person name="Hansen E.H."/>
            <person name="Altermark B."/>
            <person name="Li C."/>
            <person name="Kuhnert E."/>
            <person name="Cox R.J."/>
            <person name="Crous P.W."/>
            <person name="Spatafora J.W."/>
            <person name="Lail K."/>
            <person name="Amirebrahimi M."/>
            <person name="Lipzen A."/>
            <person name="Pangilinan J."/>
            <person name="Andreopoulos W."/>
            <person name="Hayes R.D."/>
            <person name="Ng V."/>
            <person name="Grigoriev I.V."/>
            <person name="Jackson S.A."/>
            <person name="Sutton T.D.S."/>
            <person name="Dobson A.D.W."/>
            <person name="Rama T."/>
        </authorList>
    </citation>
    <scope>NUCLEOTIDE SEQUENCE</scope>
    <source>
        <strain evidence="5">TRa3180A</strain>
    </source>
</reference>
<dbReference type="GO" id="GO:0051321">
    <property type="term" value="P:meiotic cell cycle"/>
    <property type="evidence" value="ECO:0007669"/>
    <property type="project" value="TreeGrafter"/>
</dbReference>
<proteinExistence type="predicted"/>
<dbReference type="EMBL" id="MU253750">
    <property type="protein sequence ID" value="KAG9248371.1"/>
    <property type="molecule type" value="Genomic_DNA"/>
</dbReference>
<evidence type="ECO:0000313" key="5">
    <source>
        <dbReference type="EMBL" id="KAG9248371.1"/>
    </source>
</evidence>
<feature type="DNA-binding region" description="NDT80" evidence="2">
    <location>
        <begin position="117"/>
        <end position="346"/>
    </location>
</feature>
<dbReference type="InterPro" id="IPR052605">
    <property type="entry name" value="Fungal_trans_regulator"/>
</dbReference>
<evidence type="ECO:0000256" key="2">
    <source>
        <dbReference type="PROSITE-ProRule" id="PRU00850"/>
    </source>
</evidence>
<dbReference type="GO" id="GO:0003677">
    <property type="term" value="F:DNA binding"/>
    <property type="evidence" value="ECO:0007669"/>
    <property type="project" value="UniProtKB-KW"/>
</dbReference>
<dbReference type="InterPro" id="IPR008967">
    <property type="entry name" value="p53-like_TF_DNA-bd_sf"/>
</dbReference>
<dbReference type="InterPro" id="IPR024061">
    <property type="entry name" value="NDT80_DNA-bd_dom"/>
</dbReference>
<dbReference type="OrthoDB" id="4117572at2759"/>
<dbReference type="GO" id="GO:0000228">
    <property type="term" value="C:nuclear chromosome"/>
    <property type="evidence" value="ECO:0007669"/>
    <property type="project" value="TreeGrafter"/>
</dbReference>
<accession>A0A9P8CKA6</accession>
<dbReference type="Pfam" id="PF05224">
    <property type="entry name" value="NDT80_PhoG"/>
    <property type="match status" value="1"/>
</dbReference>